<dbReference type="Pfam" id="PF12937">
    <property type="entry name" value="F-box-like"/>
    <property type="match status" value="1"/>
</dbReference>
<dbReference type="PANTHER" id="PTHR38926:SF71">
    <property type="entry name" value="OS08G0194350 PROTEIN"/>
    <property type="match status" value="1"/>
</dbReference>
<dbReference type="InterPro" id="IPR036047">
    <property type="entry name" value="F-box-like_dom_sf"/>
</dbReference>
<dbReference type="AlphaFoldDB" id="A0A5J9W5K2"/>
<protein>
    <recommendedName>
        <fullName evidence="1">F-box domain-containing protein</fullName>
    </recommendedName>
</protein>
<name>A0A5J9W5K2_9POAL</name>
<dbReference type="Gene3D" id="1.20.1280.50">
    <property type="match status" value="1"/>
</dbReference>
<dbReference type="SUPFAM" id="SSF52047">
    <property type="entry name" value="RNI-like"/>
    <property type="match status" value="1"/>
</dbReference>
<dbReference type="EMBL" id="RWGY01000005">
    <property type="protein sequence ID" value="TVU43207.1"/>
    <property type="molecule type" value="Genomic_DNA"/>
</dbReference>
<dbReference type="OrthoDB" id="2095648at2759"/>
<dbReference type="PANTHER" id="PTHR38926">
    <property type="entry name" value="F-BOX DOMAIN CONTAINING PROTEIN, EXPRESSED"/>
    <property type="match status" value="1"/>
</dbReference>
<feature type="domain" description="F-box" evidence="1">
    <location>
        <begin position="16"/>
        <end position="63"/>
    </location>
</feature>
<sequence length="273" mass="30245">MVARMDALSSPPPSGSRDWSELPLDALSSVFTKLGTVDILMGAGLVCRSWLKAAKEPDLWRSVHMSHHRLVEVMDGEVLRAMAKVAVDRSAGQLEVFVGKYFVDCELLKYIWDRSPCLKGLGLSYCGCLTNEGLINLFAKSPLLEDLMLMFCKRIGGHDFIEATGKACKQLKRFSLGKEFLDKSWTFSGSKMITDASGITAMHELLSLSLIECHLTNDELVSILDSCPHLELLCLRGCNNIVVNSTLRAKCARIKELTLPNACPAESDREEEF</sequence>
<accession>A0A5J9W5K2</accession>
<gene>
    <name evidence="2" type="ORF">EJB05_09654</name>
</gene>
<dbReference type="PROSITE" id="PS50181">
    <property type="entry name" value="FBOX"/>
    <property type="match status" value="1"/>
</dbReference>
<evidence type="ECO:0000313" key="3">
    <source>
        <dbReference type="Proteomes" id="UP000324897"/>
    </source>
</evidence>
<reference evidence="2 3" key="1">
    <citation type="journal article" date="2019" name="Sci. Rep.">
        <title>A high-quality genome of Eragrostis curvula grass provides insights into Poaceae evolution and supports new strategies to enhance forage quality.</title>
        <authorList>
            <person name="Carballo J."/>
            <person name="Santos B.A.C.M."/>
            <person name="Zappacosta D."/>
            <person name="Garbus I."/>
            <person name="Selva J.P."/>
            <person name="Gallo C.A."/>
            <person name="Diaz A."/>
            <person name="Albertini E."/>
            <person name="Caccamo M."/>
            <person name="Echenique V."/>
        </authorList>
    </citation>
    <scope>NUCLEOTIDE SEQUENCE [LARGE SCALE GENOMIC DNA]</scope>
    <source>
        <strain evidence="3">cv. Victoria</strain>
        <tissue evidence="2">Leaf</tissue>
    </source>
</reference>
<dbReference type="Proteomes" id="UP000324897">
    <property type="component" value="Unassembled WGS sequence"/>
</dbReference>
<dbReference type="InterPro" id="IPR032675">
    <property type="entry name" value="LRR_dom_sf"/>
</dbReference>
<proteinExistence type="predicted"/>
<evidence type="ECO:0000259" key="1">
    <source>
        <dbReference type="PROSITE" id="PS50181"/>
    </source>
</evidence>
<keyword evidence="3" id="KW-1185">Reference proteome</keyword>
<comment type="caution">
    <text evidence="2">The sequence shown here is derived from an EMBL/GenBank/DDBJ whole genome shotgun (WGS) entry which is preliminary data.</text>
</comment>
<dbReference type="Gramene" id="TVU43207">
    <property type="protein sequence ID" value="TVU43207"/>
    <property type="gene ID" value="EJB05_09654"/>
</dbReference>
<evidence type="ECO:0000313" key="2">
    <source>
        <dbReference type="EMBL" id="TVU43207.1"/>
    </source>
</evidence>
<organism evidence="2 3">
    <name type="scientific">Eragrostis curvula</name>
    <name type="common">weeping love grass</name>
    <dbReference type="NCBI Taxonomy" id="38414"/>
    <lineage>
        <taxon>Eukaryota</taxon>
        <taxon>Viridiplantae</taxon>
        <taxon>Streptophyta</taxon>
        <taxon>Embryophyta</taxon>
        <taxon>Tracheophyta</taxon>
        <taxon>Spermatophyta</taxon>
        <taxon>Magnoliopsida</taxon>
        <taxon>Liliopsida</taxon>
        <taxon>Poales</taxon>
        <taxon>Poaceae</taxon>
        <taxon>PACMAD clade</taxon>
        <taxon>Chloridoideae</taxon>
        <taxon>Eragrostideae</taxon>
        <taxon>Eragrostidinae</taxon>
        <taxon>Eragrostis</taxon>
    </lineage>
</organism>
<dbReference type="Gene3D" id="3.80.10.10">
    <property type="entry name" value="Ribonuclease Inhibitor"/>
    <property type="match status" value="1"/>
</dbReference>
<dbReference type="FunFam" id="1.20.1280.50:FF:000037">
    <property type="entry name" value="F-box protein SKIP19"/>
    <property type="match status" value="1"/>
</dbReference>
<dbReference type="SUPFAM" id="SSF81383">
    <property type="entry name" value="F-box domain"/>
    <property type="match status" value="1"/>
</dbReference>
<dbReference type="CDD" id="cd22164">
    <property type="entry name" value="F-box_AtSKIP19-like"/>
    <property type="match status" value="1"/>
</dbReference>
<dbReference type="InterPro" id="IPR001810">
    <property type="entry name" value="F-box_dom"/>
</dbReference>